<dbReference type="RefSeq" id="WP_112428745.1">
    <property type="nucleotide sequence ID" value="NZ_MCIF01000002.1"/>
</dbReference>
<organism evidence="3 4">
    <name type="scientific">Thermogemmatispora tikiterensis</name>
    <dbReference type="NCBI Taxonomy" id="1825093"/>
    <lineage>
        <taxon>Bacteria</taxon>
        <taxon>Bacillati</taxon>
        <taxon>Chloroflexota</taxon>
        <taxon>Ktedonobacteria</taxon>
        <taxon>Thermogemmatisporales</taxon>
        <taxon>Thermogemmatisporaceae</taxon>
        <taxon>Thermogemmatispora</taxon>
    </lineage>
</organism>
<feature type="domain" description="FHA" evidence="2">
    <location>
        <begin position="49"/>
        <end position="99"/>
    </location>
</feature>
<dbReference type="GO" id="GO:0008233">
    <property type="term" value="F:peptidase activity"/>
    <property type="evidence" value="ECO:0007669"/>
    <property type="project" value="InterPro"/>
</dbReference>
<evidence type="ECO:0000259" key="2">
    <source>
        <dbReference type="PROSITE" id="PS50006"/>
    </source>
</evidence>
<dbReference type="OrthoDB" id="9785431at2"/>
<dbReference type="Pfam" id="PF00498">
    <property type="entry name" value="FHA"/>
    <property type="match status" value="1"/>
</dbReference>
<protein>
    <recommendedName>
        <fullName evidence="2">FHA domain-containing protein</fullName>
    </recommendedName>
</protein>
<dbReference type="PANTHER" id="PTHR36844:SF1">
    <property type="entry name" value="PROTEASE PRSW"/>
    <property type="match status" value="1"/>
</dbReference>
<evidence type="ECO:0000256" key="1">
    <source>
        <dbReference type="SAM" id="Phobius"/>
    </source>
</evidence>
<dbReference type="Pfam" id="PF13367">
    <property type="entry name" value="PrsW-protease"/>
    <property type="match status" value="1"/>
</dbReference>
<accession>A0A328VJB0</accession>
<comment type="caution">
    <text evidence="3">The sequence shown here is derived from an EMBL/GenBank/DDBJ whole genome shotgun (WGS) entry which is preliminary data.</text>
</comment>
<dbReference type="InterPro" id="IPR008984">
    <property type="entry name" value="SMAD_FHA_dom_sf"/>
</dbReference>
<dbReference type="PANTHER" id="PTHR36844">
    <property type="entry name" value="PROTEASE PRSW"/>
    <property type="match status" value="1"/>
</dbReference>
<dbReference type="PROSITE" id="PS50006">
    <property type="entry name" value="FHA_DOMAIN"/>
    <property type="match status" value="1"/>
</dbReference>
<dbReference type="Gene3D" id="2.60.200.20">
    <property type="match status" value="1"/>
</dbReference>
<dbReference type="EMBL" id="MCIF01000002">
    <property type="protein sequence ID" value="RAQ95743.1"/>
    <property type="molecule type" value="Genomic_DNA"/>
</dbReference>
<sequence length="608" mass="68046">MSQSYGVLRVVRMPHLQPQTTRGWTIRTPYPAAWLPDEQLVHVLTRRETSIGRALSNDIVLMDLSVSREHARVVLDSDGCWYIINLTPHNVIRVNGQAIPSHVRFPLRSQDLIVLGSTMLQFLAPHVAVVGGSESQREQARASYAEQVTQLLPSAQPQAVLSAPGNPLPATLPPGGEEAAVCGPWDERESEEESLLGAGVTMQFALSPRLGRRIRWLMAGVGLSILAICALITLILNSFIGINALTQNGASSLLAALTIPLVPALGTLLLVNFIDRFEREPWYLRLATFLWGMVIAIPTAFFIERLIDSVLLNLLAPGTSTVLRSALQGLNAGFTEETVKGLGLLLLFLVLRDQFDNITDGIVYSAMIGAGFALVENFSYFATGYRNSLVFLIIYRVVLGWLGHPTFTACFGSMLGYTRHTRSRWQQVITPLLGYIMAVMLHSFFDFVDIQAGIEVQANPGNTHVAMLALVTIICDYIPPFLAQMLLLYLLIRSLAQEAAIIREFLASEVSNGVVTVDEYALLQHSFQRTRQERKALWQYGFRHWLRVKALYQAEIGLAFRKWHVSMGDRQKTGYLRQPEDAYRERIRRLHQEIRAFEEQARARRRGT</sequence>
<dbReference type="SUPFAM" id="SSF49879">
    <property type="entry name" value="SMAD/FHA domain"/>
    <property type="match status" value="1"/>
</dbReference>
<dbReference type="AlphaFoldDB" id="A0A328VJB0"/>
<dbReference type="Proteomes" id="UP000248706">
    <property type="component" value="Unassembled WGS sequence"/>
</dbReference>
<feature type="transmembrane region" description="Helical" evidence="1">
    <location>
        <begin position="465"/>
        <end position="492"/>
    </location>
</feature>
<dbReference type="InterPro" id="IPR000253">
    <property type="entry name" value="FHA_dom"/>
</dbReference>
<feature type="transmembrane region" description="Helical" evidence="1">
    <location>
        <begin position="327"/>
        <end position="350"/>
    </location>
</feature>
<keyword evidence="1" id="KW-0472">Membrane</keyword>
<feature type="transmembrane region" description="Helical" evidence="1">
    <location>
        <begin position="362"/>
        <end position="381"/>
    </location>
</feature>
<proteinExistence type="predicted"/>
<keyword evidence="4" id="KW-1185">Reference proteome</keyword>
<keyword evidence="1" id="KW-1133">Transmembrane helix</keyword>
<reference evidence="3 4" key="1">
    <citation type="submission" date="2016-08" db="EMBL/GenBank/DDBJ databases">
        <title>Analysis of Carbohydrate Active Enzymes in Thermogemmatispora T81 Reveals Carbohydrate Degradation Ability.</title>
        <authorList>
            <person name="Tomazini A."/>
            <person name="Lal S."/>
            <person name="Stott M."/>
            <person name="Henrissat B."/>
            <person name="Polikarpov I."/>
            <person name="Sparling R."/>
            <person name="Levin D.B."/>
        </authorList>
    </citation>
    <scope>NUCLEOTIDE SEQUENCE [LARGE SCALE GENOMIC DNA]</scope>
    <source>
        <strain evidence="3 4">T81</strain>
    </source>
</reference>
<dbReference type="CDD" id="cd00060">
    <property type="entry name" value="FHA"/>
    <property type="match status" value="1"/>
</dbReference>
<evidence type="ECO:0000313" key="4">
    <source>
        <dbReference type="Proteomes" id="UP000248706"/>
    </source>
</evidence>
<name>A0A328VJB0_9CHLR</name>
<keyword evidence="1" id="KW-0812">Transmembrane</keyword>
<gene>
    <name evidence="3" type="ORF">A4R35_09370</name>
</gene>
<evidence type="ECO:0000313" key="3">
    <source>
        <dbReference type="EMBL" id="RAQ95743.1"/>
    </source>
</evidence>
<feature type="transmembrane region" description="Helical" evidence="1">
    <location>
        <begin position="428"/>
        <end position="445"/>
    </location>
</feature>
<dbReference type="SMART" id="SM00240">
    <property type="entry name" value="FHA"/>
    <property type="match status" value="1"/>
</dbReference>
<dbReference type="InterPro" id="IPR026898">
    <property type="entry name" value="PrsW"/>
</dbReference>
<feature type="transmembrane region" description="Helical" evidence="1">
    <location>
        <begin position="252"/>
        <end position="274"/>
    </location>
</feature>
<feature type="transmembrane region" description="Helical" evidence="1">
    <location>
        <begin position="216"/>
        <end position="240"/>
    </location>
</feature>
<feature type="transmembrane region" description="Helical" evidence="1">
    <location>
        <begin position="393"/>
        <end position="416"/>
    </location>
</feature>
<feature type="transmembrane region" description="Helical" evidence="1">
    <location>
        <begin position="286"/>
        <end position="307"/>
    </location>
</feature>